<reference evidence="1 2" key="1">
    <citation type="submission" date="2017-12" db="EMBL/GenBank/DDBJ databases">
        <title>Integrating genomic resources of turbot (Scophthalmus maximus) in depth evaluation of genetic and physical mapping variation across individuals.</title>
        <authorList>
            <person name="Martinez P."/>
        </authorList>
    </citation>
    <scope>NUCLEOTIDE SEQUENCE [LARGE SCALE GENOMIC DNA]</scope>
</reference>
<proteinExistence type="predicted"/>
<dbReference type="Proteomes" id="UP000246464">
    <property type="component" value="Chromosome 1"/>
</dbReference>
<name>A0A2U9AY39_SCOMX</name>
<gene>
    <name evidence="1" type="ORF">SMAX5B_011745</name>
</gene>
<keyword evidence="2" id="KW-1185">Reference proteome</keyword>
<protein>
    <submittedName>
        <fullName evidence="1">Uncharacterized protein</fullName>
    </submittedName>
</protein>
<sequence>MQIGSLLLAGATPRGNRSCLLTELAEAAAEKRSYGFGVPAVFGDEPRRLGRLRGETQRLLEQLESKRRVAVSLCSPEKSRSAHCLREAPGPLALRNGYD</sequence>
<dbReference type="EMBL" id="CP026243">
    <property type="protein sequence ID" value="AWO96574.1"/>
    <property type="molecule type" value="Genomic_DNA"/>
</dbReference>
<evidence type="ECO:0000313" key="2">
    <source>
        <dbReference type="Proteomes" id="UP000246464"/>
    </source>
</evidence>
<dbReference type="AlphaFoldDB" id="A0A2U9AY39"/>
<accession>A0A2U9AY39</accession>
<organism evidence="1 2">
    <name type="scientific">Scophthalmus maximus</name>
    <name type="common">Turbot</name>
    <name type="synonym">Psetta maxima</name>
    <dbReference type="NCBI Taxonomy" id="52904"/>
    <lineage>
        <taxon>Eukaryota</taxon>
        <taxon>Metazoa</taxon>
        <taxon>Chordata</taxon>
        <taxon>Craniata</taxon>
        <taxon>Vertebrata</taxon>
        <taxon>Euteleostomi</taxon>
        <taxon>Actinopterygii</taxon>
        <taxon>Neopterygii</taxon>
        <taxon>Teleostei</taxon>
        <taxon>Neoteleostei</taxon>
        <taxon>Acanthomorphata</taxon>
        <taxon>Carangaria</taxon>
        <taxon>Pleuronectiformes</taxon>
        <taxon>Pleuronectoidei</taxon>
        <taxon>Scophthalmidae</taxon>
        <taxon>Scophthalmus</taxon>
    </lineage>
</organism>
<evidence type="ECO:0000313" key="1">
    <source>
        <dbReference type="EMBL" id="AWO96574.1"/>
    </source>
</evidence>